<reference evidence="2" key="1">
    <citation type="journal article" date="2013" name="Science">
        <title>The Amborella genome and the evolution of flowering plants.</title>
        <authorList>
            <consortium name="Amborella Genome Project"/>
        </authorList>
    </citation>
    <scope>NUCLEOTIDE SEQUENCE [LARGE SCALE GENOMIC DNA]</scope>
</reference>
<dbReference type="EMBL" id="KI392567">
    <property type="protein sequence ID" value="ERN13644.1"/>
    <property type="molecule type" value="Genomic_DNA"/>
</dbReference>
<dbReference type="Gene3D" id="3.40.50.980">
    <property type="match status" value="1"/>
</dbReference>
<dbReference type="AlphaFoldDB" id="W1PZP3"/>
<name>W1PZP3_AMBTC</name>
<dbReference type="Proteomes" id="UP000017836">
    <property type="component" value="Unassembled WGS sequence"/>
</dbReference>
<evidence type="ECO:0000313" key="2">
    <source>
        <dbReference type="Proteomes" id="UP000017836"/>
    </source>
</evidence>
<keyword evidence="2" id="KW-1185">Reference proteome</keyword>
<sequence>MENYIAMLAELWLSRIEKRTCSFITVSLFHIFSFTSCLKGLAFGEAVVVMGEWRFEVSFVCRAVEECRLIHLAAAPLVLAAMSRGDATKCFELGSFKGVIC</sequence>
<protein>
    <recommendedName>
        <fullName evidence="3">AMP-dependent synthetase/ligase domain-containing protein</fullName>
    </recommendedName>
</protein>
<evidence type="ECO:0008006" key="3">
    <source>
        <dbReference type="Google" id="ProtNLM"/>
    </source>
</evidence>
<dbReference type="HOGENOM" id="CLU_2295485_0_0_1"/>
<dbReference type="SUPFAM" id="SSF56801">
    <property type="entry name" value="Acetyl-CoA synthetase-like"/>
    <property type="match status" value="1"/>
</dbReference>
<dbReference type="Gramene" id="ERN13644">
    <property type="protein sequence ID" value="ERN13644"/>
    <property type="gene ID" value="AMTR_s00049p00102430"/>
</dbReference>
<dbReference type="STRING" id="13333.W1PZP3"/>
<gene>
    <name evidence="1" type="ORF">AMTR_s00049p00102430</name>
</gene>
<organism evidence="1 2">
    <name type="scientific">Amborella trichopoda</name>
    <dbReference type="NCBI Taxonomy" id="13333"/>
    <lineage>
        <taxon>Eukaryota</taxon>
        <taxon>Viridiplantae</taxon>
        <taxon>Streptophyta</taxon>
        <taxon>Embryophyta</taxon>
        <taxon>Tracheophyta</taxon>
        <taxon>Spermatophyta</taxon>
        <taxon>Magnoliopsida</taxon>
        <taxon>Amborellales</taxon>
        <taxon>Amborellaceae</taxon>
        <taxon>Amborella</taxon>
    </lineage>
</organism>
<accession>W1PZP3</accession>
<evidence type="ECO:0000313" key="1">
    <source>
        <dbReference type="EMBL" id="ERN13644.1"/>
    </source>
</evidence>
<proteinExistence type="predicted"/>